<dbReference type="AlphaFoldDB" id="A0A1I1SXN9"/>
<dbReference type="InterPro" id="IPR016024">
    <property type="entry name" value="ARM-type_fold"/>
</dbReference>
<dbReference type="Gene3D" id="1.25.10.10">
    <property type="entry name" value="Leucine-rich Repeat Variant"/>
    <property type="match status" value="1"/>
</dbReference>
<dbReference type="SUPFAM" id="SSF48371">
    <property type="entry name" value="ARM repeat"/>
    <property type="match status" value="1"/>
</dbReference>
<dbReference type="EMBL" id="FOMX01000002">
    <property type="protein sequence ID" value="SFD49538.1"/>
    <property type="molecule type" value="Genomic_DNA"/>
</dbReference>
<sequence length="289" mass="31265">MRLFELPAVSHRLLVCAGNLDGCDRDGSIGPDHYRVVLWPGMPEPPRVVKAYEPALHMRRTPTMPLAWCMELAASTDRAARYHAIAELARHGTDEALARLEACARRGDALDRVLVVQALGLGDPVRLDRLEVFLDDPQPEVRFAVLSVLHHAMLDFEFDERAAATLDTDVAYRILHRASAGRDASVREGIAKLTSYLDGLVDLVPPAADAETIHARSLLARLCDEGLLAVDSDFDLEAAARAVAAAIDESEDDASTTAAAIADTVVDLPGVVELYADEDALARILDATS</sequence>
<dbReference type="Proteomes" id="UP000199400">
    <property type="component" value="Unassembled WGS sequence"/>
</dbReference>
<dbReference type="InterPro" id="IPR011989">
    <property type="entry name" value="ARM-like"/>
</dbReference>
<keyword evidence="2" id="KW-1185">Reference proteome</keyword>
<proteinExistence type="predicted"/>
<name>A0A1I1SXN9_9BACT</name>
<reference evidence="2" key="1">
    <citation type="submission" date="2016-10" db="EMBL/GenBank/DDBJ databases">
        <authorList>
            <person name="Varghese N."/>
            <person name="Submissions S."/>
        </authorList>
    </citation>
    <scope>NUCLEOTIDE SEQUENCE [LARGE SCALE GENOMIC DNA]</scope>
    <source>
        <strain evidence="2">ATCC 25963</strain>
    </source>
</reference>
<evidence type="ECO:0000313" key="1">
    <source>
        <dbReference type="EMBL" id="SFD49538.1"/>
    </source>
</evidence>
<organism evidence="1 2">
    <name type="scientific">Nannocystis exedens</name>
    <dbReference type="NCBI Taxonomy" id="54"/>
    <lineage>
        <taxon>Bacteria</taxon>
        <taxon>Pseudomonadati</taxon>
        <taxon>Myxococcota</taxon>
        <taxon>Polyangia</taxon>
        <taxon>Nannocystales</taxon>
        <taxon>Nannocystaceae</taxon>
        <taxon>Nannocystis</taxon>
    </lineage>
</organism>
<accession>A0A1I1SXN9</accession>
<evidence type="ECO:0000313" key="2">
    <source>
        <dbReference type="Proteomes" id="UP000199400"/>
    </source>
</evidence>
<gene>
    <name evidence="1" type="ORF">SAMN02745121_00246</name>
</gene>
<evidence type="ECO:0008006" key="3">
    <source>
        <dbReference type="Google" id="ProtNLM"/>
    </source>
</evidence>
<protein>
    <recommendedName>
        <fullName evidence="3">HEAT repeat-containing protein</fullName>
    </recommendedName>
</protein>